<evidence type="ECO:0000313" key="2">
    <source>
        <dbReference type="Proteomes" id="UP001056681"/>
    </source>
</evidence>
<dbReference type="RefSeq" id="WP_250339989.1">
    <property type="nucleotide sequence ID" value="NZ_CP063231.1"/>
</dbReference>
<evidence type="ECO:0000313" key="1">
    <source>
        <dbReference type="EMBL" id="URL59429.1"/>
    </source>
</evidence>
<gene>
    <name evidence="1" type="ORF">IM816_04790</name>
</gene>
<dbReference type="EMBL" id="CP063231">
    <property type="protein sequence ID" value="URL59429.1"/>
    <property type="molecule type" value="Genomic_DNA"/>
</dbReference>
<protein>
    <submittedName>
        <fullName evidence="1">Uncharacterized protein</fullName>
    </submittedName>
</protein>
<sequence>MASATPLPTLPFDYKTWKAGTSITLPPLFDKTARAKFDALDRAVDVYTTKATPSALVVLRAALRDWMDHKDDKDGPGAWAESKRNRKYLIAHLNAAIHGDTDVSLGMPEMMSPGMINARLGILYLFANTTWDEGVFRFVTSGVLDFAGKGDGKPAVRALKASDWLVKPGPAPTDAVRKGARDRLVAHLSSLHDKLAIAIEAQLPKQDADKDQAKSLRDMWDAVPGGMQAACRYLVDKALDQIAPFLANGVGTVEGLIKATSAGVDRYVVHTKGKGVSIVPGTPRSTVDGIKHAMNLALASETYGVLRSAGALTLEGISAGIAGTIIDVAFSVIEAFVALIWRVRDFYHLRVFRKEAKQYWETREDASPIHERPAAFNAWYRRVALKVPAVPCLTLTSGICGDKMRLLRMFDKEGEVITPAAFTAGVAYLDNLKAWGAKYLADLGYDFGSEDPMIAKLIATR</sequence>
<proteinExistence type="predicted"/>
<name>A0ABY4T3F2_9GAMM</name>
<keyword evidence="2" id="KW-1185">Reference proteome</keyword>
<accession>A0ABY4T3F2</accession>
<organism evidence="1 2">
    <name type="scientific">Luteibacter flocculans</name>
    <dbReference type="NCBI Taxonomy" id="2780091"/>
    <lineage>
        <taxon>Bacteria</taxon>
        <taxon>Pseudomonadati</taxon>
        <taxon>Pseudomonadota</taxon>
        <taxon>Gammaproteobacteria</taxon>
        <taxon>Lysobacterales</taxon>
        <taxon>Rhodanobacteraceae</taxon>
        <taxon>Luteibacter</taxon>
    </lineage>
</organism>
<dbReference type="Proteomes" id="UP001056681">
    <property type="component" value="Chromosome"/>
</dbReference>
<reference evidence="1" key="1">
    <citation type="submission" date="2020-10" db="EMBL/GenBank/DDBJ databases">
        <title>Whole-genome sequence of Luteibacter sp. EIF3.</title>
        <authorList>
            <person name="Friedrich I."/>
            <person name="Hertel R."/>
            <person name="Daniel R."/>
        </authorList>
    </citation>
    <scope>NUCLEOTIDE SEQUENCE</scope>
    <source>
        <strain evidence="1">EIF3</strain>
    </source>
</reference>